<evidence type="ECO:0000256" key="4">
    <source>
        <dbReference type="ARBA" id="ARBA00022989"/>
    </source>
</evidence>
<sequence length="400" mass="43182">MPIRPILRALRHHRFTTALIVLEIALACAVLCNASFIVAGKLSLMHIRSGIDEPALAVVTLDNFERQRADDLNARVVNGLRKIDGMQSVDLVSGLPFLGAGGESVSPDREGKRGSYLTSFYFGDPGALPALGIALTAGRLPRDSDVVPDDATIVQSVITRSLADRLWPHANPLGKVLWCCHGTGGFQVIGVARELIQAMPRDDISVGNAIFTPQRSGPMLAGQYLLRADPARVNEVLRKARAAMATLAPDATVDDEHTGTLGDLRHRYFRSDQATADMLMGTMVALLAITALGIVGLTGYWVQQRRKQIGIRRAVGATRRDILRHFQIENFLIVGMGIALGVLLTYAFDVALMKFYELPHLPPAYLLVGAIVLWLLGQLAVLGPALRAAAVPPVVATRSV</sequence>
<evidence type="ECO:0000256" key="5">
    <source>
        <dbReference type="ARBA" id="ARBA00023136"/>
    </source>
</evidence>
<feature type="transmembrane region" description="Helical" evidence="7">
    <location>
        <begin position="20"/>
        <end position="39"/>
    </location>
</feature>
<gene>
    <name evidence="9" type="ORF">SAMN05192579_103309</name>
</gene>
<evidence type="ECO:0000256" key="2">
    <source>
        <dbReference type="ARBA" id="ARBA00022475"/>
    </source>
</evidence>
<evidence type="ECO:0000256" key="3">
    <source>
        <dbReference type="ARBA" id="ARBA00022692"/>
    </source>
</evidence>
<protein>
    <submittedName>
        <fullName evidence="9">Putative ABC transport system permease protein</fullName>
    </submittedName>
</protein>
<feature type="transmembrane region" description="Helical" evidence="7">
    <location>
        <begin position="364"/>
        <end position="382"/>
    </location>
</feature>
<keyword evidence="4 7" id="KW-1133">Transmembrane helix</keyword>
<keyword evidence="5 7" id="KW-0472">Membrane</keyword>
<dbReference type="EMBL" id="FOSR01000003">
    <property type="protein sequence ID" value="SFK52744.1"/>
    <property type="molecule type" value="Genomic_DNA"/>
</dbReference>
<dbReference type="GO" id="GO:0022857">
    <property type="term" value="F:transmembrane transporter activity"/>
    <property type="evidence" value="ECO:0007669"/>
    <property type="project" value="TreeGrafter"/>
</dbReference>
<evidence type="ECO:0000313" key="10">
    <source>
        <dbReference type="Proteomes" id="UP000198725"/>
    </source>
</evidence>
<evidence type="ECO:0000259" key="8">
    <source>
        <dbReference type="Pfam" id="PF02687"/>
    </source>
</evidence>
<dbReference type="PANTHER" id="PTHR30572:SF4">
    <property type="entry name" value="ABC TRANSPORTER PERMEASE YTRF"/>
    <property type="match status" value="1"/>
</dbReference>
<dbReference type="InterPro" id="IPR003838">
    <property type="entry name" value="ABC3_permease_C"/>
</dbReference>
<dbReference type="Pfam" id="PF02687">
    <property type="entry name" value="FtsX"/>
    <property type="match status" value="1"/>
</dbReference>
<dbReference type="InterPro" id="IPR050250">
    <property type="entry name" value="Macrolide_Exporter_MacB"/>
</dbReference>
<name>A0A1I4A8V3_9GAMM</name>
<feature type="transmembrane region" description="Helical" evidence="7">
    <location>
        <begin position="278"/>
        <end position="302"/>
    </location>
</feature>
<dbReference type="RefSeq" id="WP_092702355.1">
    <property type="nucleotide sequence ID" value="NZ_FOSR01000003.1"/>
</dbReference>
<evidence type="ECO:0000256" key="6">
    <source>
        <dbReference type="ARBA" id="ARBA00038076"/>
    </source>
</evidence>
<dbReference type="Proteomes" id="UP000198725">
    <property type="component" value="Unassembled WGS sequence"/>
</dbReference>
<keyword evidence="10" id="KW-1185">Reference proteome</keyword>
<comment type="similarity">
    <text evidence="6">Belongs to the ABC-4 integral membrane protein family.</text>
</comment>
<organism evidence="9 10">
    <name type="scientific">Rhodanobacter glycinis</name>
    <dbReference type="NCBI Taxonomy" id="582702"/>
    <lineage>
        <taxon>Bacteria</taxon>
        <taxon>Pseudomonadati</taxon>
        <taxon>Pseudomonadota</taxon>
        <taxon>Gammaproteobacteria</taxon>
        <taxon>Lysobacterales</taxon>
        <taxon>Rhodanobacteraceae</taxon>
        <taxon>Rhodanobacter</taxon>
    </lineage>
</organism>
<dbReference type="GO" id="GO:0005886">
    <property type="term" value="C:plasma membrane"/>
    <property type="evidence" value="ECO:0007669"/>
    <property type="project" value="UniProtKB-SubCell"/>
</dbReference>
<keyword evidence="2" id="KW-1003">Cell membrane</keyword>
<feature type="transmembrane region" description="Helical" evidence="7">
    <location>
        <begin position="330"/>
        <end position="352"/>
    </location>
</feature>
<dbReference type="AlphaFoldDB" id="A0A1I4A8V3"/>
<evidence type="ECO:0000256" key="1">
    <source>
        <dbReference type="ARBA" id="ARBA00004651"/>
    </source>
</evidence>
<accession>A0A1I4A8V3</accession>
<keyword evidence="3 7" id="KW-0812">Transmembrane</keyword>
<reference evidence="10" key="1">
    <citation type="submission" date="2016-10" db="EMBL/GenBank/DDBJ databases">
        <authorList>
            <person name="Varghese N."/>
            <person name="Submissions S."/>
        </authorList>
    </citation>
    <scope>NUCLEOTIDE SEQUENCE [LARGE SCALE GENOMIC DNA]</scope>
    <source>
        <strain evidence="10">MO64</strain>
    </source>
</reference>
<feature type="domain" description="ABC3 transporter permease C-terminal" evidence="8">
    <location>
        <begin position="283"/>
        <end position="392"/>
    </location>
</feature>
<comment type="subcellular location">
    <subcellularLocation>
        <location evidence="1">Cell membrane</location>
        <topology evidence="1">Multi-pass membrane protein</topology>
    </subcellularLocation>
</comment>
<evidence type="ECO:0000313" key="9">
    <source>
        <dbReference type="EMBL" id="SFK52744.1"/>
    </source>
</evidence>
<dbReference type="PANTHER" id="PTHR30572">
    <property type="entry name" value="MEMBRANE COMPONENT OF TRANSPORTER-RELATED"/>
    <property type="match status" value="1"/>
</dbReference>
<proteinExistence type="inferred from homology"/>
<evidence type="ECO:0000256" key="7">
    <source>
        <dbReference type="SAM" id="Phobius"/>
    </source>
</evidence>